<dbReference type="GO" id="GO:0001654">
    <property type="term" value="P:eye development"/>
    <property type="evidence" value="ECO:0007669"/>
    <property type="project" value="UniProtKB-ARBA"/>
</dbReference>
<dbReference type="GO" id="GO:0000987">
    <property type="term" value="F:cis-regulatory region sequence-specific DNA binding"/>
    <property type="evidence" value="ECO:0007669"/>
    <property type="project" value="UniProtKB-ARBA"/>
</dbReference>
<dbReference type="SMART" id="SM00389">
    <property type="entry name" value="HOX"/>
    <property type="match status" value="1"/>
</dbReference>
<evidence type="ECO:0000256" key="2">
    <source>
        <dbReference type="ARBA" id="ARBA00023125"/>
    </source>
</evidence>
<feature type="region of interest" description="Disordered" evidence="6">
    <location>
        <begin position="478"/>
        <end position="498"/>
    </location>
</feature>
<dbReference type="InterPro" id="IPR008422">
    <property type="entry name" value="KN_HD"/>
</dbReference>
<gene>
    <name evidence="8" type="ORF">MNOR_LOCUS8133</name>
</gene>
<dbReference type="SUPFAM" id="SSF46689">
    <property type="entry name" value="Homeodomain-like"/>
    <property type="match status" value="1"/>
</dbReference>
<dbReference type="GO" id="GO:0005634">
    <property type="term" value="C:nucleus"/>
    <property type="evidence" value="ECO:0007669"/>
    <property type="project" value="UniProtKB-SubCell"/>
</dbReference>
<feature type="domain" description="Homeobox" evidence="7">
    <location>
        <begin position="490"/>
        <end position="553"/>
    </location>
</feature>
<keyword evidence="2 5" id="KW-0238">DNA-binding</keyword>
<evidence type="ECO:0000256" key="3">
    <source>
        <dbReference type="ARBA" id="ARBA00023155"/>
    </source>
</evidence>
<sequence>MSENNTSMNPLDGSLVDLKFSEQTLERITELGNLTASDTSMDAVRGSDAEPLDLSLKDTSSSSFILNYLNGGHITDEIDKLNELRQSVNSILNSTGLPVNENSNEVPYLGVSAPIAEMLLQHGEFPASRIFGGSIFNTNNNLLRETQTAPSAFQSLNTGINANKQSELLKMASIPSLMSWGIGEGEAPSTNLSNNLDYLGKFSLQSDSGLYSMPNKSWSTNSVPSSIYNHSTFAPVTTFGEPSEKVQNFANKMSLGSKLPPIKSSLVYNLPASKCYAGNLDDKHKVKPPIIPSLQQSLIHTVALDESSPAFKSHPLYPLLRDLATADYYFDHADFDVAPLMAFLPSSPIDMIKFYRERHPEAKKHNEQFDYQSEAIDCVIMDAIHFAHKNLLDRVRNLQLQAAEEVNAEVAATEEVVENFFKQYMDVIKTSTPLNIPDTAKRSNHLDVSYKNTIKEVKSPDSYFEQSKQFSPILFNKSPKSSSHNLSPDVCADRKRSHHSKESVMILTRWLKEHCDNPYPNEQEKRGLADMSGLSQQQVAHWFINARRRLLPKLRHSKVKSEVP</sequence>
<protein>
    <recommendedName>
        <fullName evidence="7">Homeobox domain-containing protein</fullName>
    </recommendedName>
</protein>
<dbReference type="EMBL" id="CAXKWB010003715">
    <property type="protein sequence ID" value="CAL4069942.1"/>
    <property type="molecule type" value="Genomic_DNA"/>
</dbReference>
<accession>A0AAV2Q6Q8</accession>
<evidence type="ECO:0000313" key="9">
    <source>
        <dbReference type="Proteomes" id="UP001497623"/>
    </source>
</evidence>
<keyword evidence="3 5" id="KW-0371">Homeobox</keyword>
<dbReference type="InterPro" id="IPR001356">
    <property type="entry name" value="HD"/>
</dbReference>
<dbReference type="PROSITE" id="PS50071">
    <property type="entry name" value="HOMEOBOX_2"/>
    <property type="match status" value="1"/>
</dbReference>
<evidence type="ECO:0000313" key="8">
    <source>
        <dbReference type="EMBL" id="CAL4069942.1"/>
    </source>
</evidence>
<dbReference type="Gene3D" id="1.10.10.60">
    <property type="entry name" value="Homeodomain-like"/>
    <property type="match status" value="1"/>
</dbReference>
<evidence type="ECO:0000256" key="4">
    <source>
        <dbReference type="ARBA" id="ARBA00023242"/>
    </source>
</evidence>
<dbReference type="GO" id="GO:0048646">
    <property type="term" value="P:anatomical structure formation involved in morphogenesis"/>
    <property type="evidence" value="ECO:0007669"/>
    <property type="project" value="UniProtKB-ARBA"/>
</dbReference>
<dbReference type="CDD" id="cd00086">
    <property type="entry name" value="homeodomain"/>
    <property type="match status" value="1"/>
</dbReference>
<dbReference type="InterPro" id="IPR009057">
    <property type="entry name" value="Homeodomain-like_sf"/>
</dbReference>
<feature type="DNA-binding region" description="Homeobox" evidence="5">
    <location>
        <begin position="492"/>
        <end position="554"/>
    </location>
</feature>
<dbReference type="Pfam" id="PF05920">
    <property type="entry name" value="Homeobox_KN"/>
    <property type="match status" value="1"/>
</dbReference>
<comment type="subcellular location">
    <subcellularLocation>
        <location evidence="1 5">Nucleus</location>
    </subcellularLocation>
</comment>
<comment type="caution">
    <text evidence="8">The sequence shown here is derived from an EMBL/GenBank/DDBJ whole genome shotgun (WGS) entry which is preliminary data.</text>
</comment>
<evidence type="ECO:0000256" key="1">
    <source>
        <dbReference type="ARBA" id="ARBA00004123"/>
    </source>
</evidence>
<keyword evidence="4 5" id="KW-0539">Nucleus</keyword>
<dbReference type="GO" id="GO:0006355">
    <property type="term" value="P:regulation of DNA-templated transcription"/>
    <property type="evidence" value="ECO:0007669"/>
    <property type="project" value="InterPro"/>
</dbReference>
<evidence type="ECO:0000256" key="5">
    <source>
        <dbReference type="PROSITE-ProRule" id="PRU00108"/>
    </source>
</evidence>
<reference evidence="8 9" key="1">
    <citation type="submission" date="2024-05" db="EMBL/GenBank/DDBJ databases">
        <authorList>
            <person name="Wallberg A."/>
        </authorList>
    </citation>
    <scope>NUCLEOTIDE SEQUENCE [LARGE SCALE GENOMIC DNA]</scope>
</reference>
<dbReference type="PANTHER" id="PTHR11850">
    <property type="entry name" value="HOMEOBOX PROTEIN TRANSCRIPTION FACTORS"/>
    <property type="match status" value="1"/>
</dbReference>
<evidence type="ECO:0000256" key="6">
    <source>
        <dbReference type="SAM" id="MobiDB-lite"/>
    </source>
</evidence>
<evidence type="ECO:0000259" key="7">
    <source>
        <dbReference type="PROSITE" id="PS50071"/>
    </source>
</evidence>
<organism evidence="8 9">
    <name type="scientific">Meganyctiphanes norvegica</name>
    <name type="common">Northern krill</name>
    <name type="synonym">Thysanopoda norvegica</name>
    <dbReference type="NCBI Taxonomy" id="48144"/>
    <lineage>
        <taxon>Eukaryota</taxon>
        <taxon>Metazoa</taxon>
        <taxon>Ecdysozoa</taxon>
        <taxon>Arthropoda</taxon>
        <taxon>Crustacea</taxon>
        <taxon>Multicrustacea</taxon>
        <taxon>Malacostraca</taxon>
        <taxon>Eumalacostraca</taxon>
        <taxon>Eucarida</taxon>
        <taxon>Euphausiacea</taxon>
        <taxon>Euphausiidae</taxon>
        <taxon>Meganyctiphanes</taxon>
    </lineage>
</organism>
<dbReference type="Proteomes" id="UP001497623">
    <property type="component" value="Unassembled WGS sequence"/>
</dbReference>
<name>A0AAV2Q6Q8_MEGNR</name>
<dbReference type="AlphaFoldDB" id="A0AAV2Q6Q8"/>
<proteinExistence type="predicted"/>
<dbReference type="InterPro" id="IPR050224">
    <property type="entry name" value="TALE_homeobox"/>
</dbReference>
<keyword evidence="9" id="KW-1185">Reference proteome</keyword>